<comment type="caution">
    <text evidence="1">The sequence shown here is derived from an EMBL/GenBank/DDBJ whole genome shotgun (WGS) entry which is preliminary data.</text>
</comment>
<sequence>MRRVLPWASVAILVLAVLLAGVLHPVRPASVRSDALGPDSGELVADYLTRAAESLDDPVDPDAPRWALVSFTAPLDVGAVADLTAELGAEMRVAQVLFRVPIDRVQTPLVTVAVPQNPEALRRAPAVAVGRLQIPASGNDRAARVASASAHRLAEGCACVVGLVVRATGAQLHTLESAPAVRAVEALPTDAVAGRFAVSPLLPEQVEVVAPGPDDGEP</sequence>
<name>A0ABU3WMP7_9NOCA</name>
<evidence type="ECO:0008006" key="3">
    <source>
        <dbReference type="Google" id="ProtNLM"/>
    </source>
</evidence>
<protein>
    <recommendedName>
        <fullName evidence="3">Secreted protein</fullName>
    </recommendedName>
</protein>
<accession>A0ABU3WMP7</accession>
<dbReference type="Proteomes" id="UP001275440">
    <property type="component" value="Unassembled WGS sequence"/>
</dbReference>
<keyword evidence="2" id="KW-1185">Reference proteome</keyword>
<gene>
    <name evidence="1" type="ORF">F8M49_07170</name>
</gene>
<dbReference type="EMBL" id="WBMO01000001">
    <property type="protein sequence ID" value="MDV2475260.1"/>
    <property type="molecule type" value="Genomic_DNA"/>
</dbReference>
<evidence type="ECO:0000313" key="2">
    <source>
        <dbReference type="Proteomes" id="UP001275440"/>
    </source>
</evidence>
<organism evidence="1 2">
    <name type="scientific">Rhodococcus zopfii</name>
    <dbReference type="NCBI Taxonomy" id="43772"/>
    <lineage>
        <taxon>Bacteria</taxon>
        <taxon>Bacillati</taxon>
        <taxon>Actinomycetota</taxon>
        <taxon>Actinomycetes</taxon>
        <taxon>Mycobacteriales</taxon>
        <taxon>Nocardiaceae</taxon>
        <taxon>Rhodococcus</taxon>
    </lineage>
</organism>
<reference evidence="1 2" key="1">
    <citation type="submission" date="2019-10" db="EMBL/GenBank/DDBJ databases">
        <title>Draft Genome Assembly of Rhodococcus zopfii DSM44189.</title>
        <authorList>
            <person name="Sutton J.M."/>
            <person name="Akob D.M."/>
            <person name="Bushman T.J."/>
        </authorList>
    </citation>
    <scope>NUCLEOTIDE SEQUENCE [LARGE SCALE GENOMIC DNA]</scope>
    <source>
        <strain evidence="1 2">DSM 44189</strain>
    </source>
</reference>
<proteinExistence type="predicted"/>
<evidence type="ECO:0000313" key="1">
    <source>
        <dbReference type="EMBL" id="MDV2475260.1"/>
    </source>
</evidence>